<dbReference type="RefSeq" id="WP_394314509.1">
    <property type="nucleotide sequence ID" value="NZ_JBHGPK010000021.1"/>
</dbReference>
<dbReference type="PANTHER" id="PTHR43190:SF3">
    <property type="entry name" value="N-ACETYL-D-GLUCOSAMINE KINASE"/>
    <property type="match status" value="1"/>
</dbReference>
<name>A0ABV6ZN97_9HYPH</name>
<dbReference type="InterPro" id="IPR043129">
    <property type="entry name" value="ATPase_NBD"/>
</dbReference>
<dbReference type="InterPro" id="IPR002731">
    <property type="entry name" value="ATPase_BadF"/>
</dbReference>
<evidence type="ECO:0000313" key="3">
    <source>
        <dbReference type="Proteomes" id="UP001595190"/>
    </source>
</evidence>
<dbReference type="Gene3D" id="3.30.420.40">
    <property type="match status" value="2"/>
</dbReference>
<sequence>MAGILAIDGGGTKTILATASRDGVIGTWLEGAGINPVDNPDWLAGFEAQIRAAGAAAQACDHAVLALPAYGEIAAVTQSQNQAAASALGQSHAILNDVEAAHVAAFAGGPGVLILAGTGSMAWARDEHGNDLRVGGWGDAFGDEGSAFWIGRETIARVSQALDGRLTAPALADAFFAFVALDRADRPHALLQWHVELSHPRSQIAALSVLVDRLAETGDATAVAILDEAAEHLARHVEAAWRRMDAKTCRSWSYAGGVFASGHVLAKVTARVGVSPMPPRLPPIGGALLRAAQDLDWPVDQAWIERLRASITEHASRARNGRSGPYKEGSLTCYGTDCVRSSHFLR</sequence>
<dbReference type="Proteomes" id="UP001595190">
    <property type="component" value="Unassembled WGS sequence"/>
</dbReference>
<organism evidence="2 3">
    <name type="scientific">Labrys neptuniae</name>
    <dbReference type="NCBI Taxonomy" id="376174"/>
    <lineage>
        <taxon>Bacteria</taxon>
        <taxon>Pseudomonadati</taxon>
        <taxon>Pseudomonadota</taxon>
        <taxon>Alphaproteobacteria</taxon>
        <taxon>Hyphomicrobiales</taxon>
        <taxon>Xanthobacteraceae</taxon>
        <taxon>Labrys</taxon>
    </lineage>
</organism>
<comment type="caution">
    <text evidence="2">The sequence shown here is derived from an EMBL/GenBank/DDBJ whole genome shotgun (WGS) entry which is preliminary data.</text>
</comment>
<dbReference type="PANTHER" id="PTHR43190">
    <property type="entry name" value="N-ACETYL-D-GLUCOSAMINE KINASE"/>
    <property type="match status" value="1"/>
</dbReference>
<keyword evidence="2" id="KW-0808">Transferase</keyword>
<reference evidence="2 3" key="1">
    <citation type="submission" date="2024-09" db="EMBL/GenBank/DDBJ databases">
        <title>Description of Labrys sedimenti sp. nov., isolated from a diclofenac-degrading enrichment culture, and genome-based reclassification of Labrys portucalensis as a later heterotypic synonym of Labrys neptuniae.</title>
        <authorList>
            <person name="Tancsics A."/>
            <person name="Csepanyi A."/>
        </authorList>
    </citation>
    <scope>NUCLEOTIDE SEQUENCE [LARGE SCALE GENOMIC DNA]</scope>
    <source>
        <strain evidence="2 3">LMG 23412</strain>
    </source>
</reference>
<dbReference type="InterPro" id="IPR052519">
    <property type="entry name" value="Euk-type_GlcNAc_Kinase"/>
</dbReference>
<dbReference type="CDD" id="cd24007">
    <property type="entry name" value="ASKHA_NBD_eukNAGK-like"/>
    <property type="match status" value="1"/>
</dbReference>
<evidence type="ECO:0000259" key="1">
    <source>
        <dbReference type="Pfam" id="PF01869"/>
    </source>
</evidence>
<evidence type="ECO:0000313" key="2">
    <source>
        <dbReference type="EMBL" id="MFC2253666.1"/>
    </source>
</evidence>
<dbReference type="EMBL" id="JBHGPK010000021">
    <property type="protein sequence ID" value="MFC2253666.1"/>
    <property type="molecule type" value="Genomic_DNA"/>
</dbReference>
<proteinExistence type="predicted"/>
<dbReference type="SUPFAM" id="SSF53067">
    <property type="entry name" value="Actin-like ATPase domain"/>
    <property type="match status" value="2"/>
</dbReference>
<keyword evidence="2" id="KW-0418">Kinase</keyword>
<dbReference type="Pfam" id="PF01869">
    <property type="entry name" value="BcrAD_BadFG"/>
    <property type="match status" value="1"/>
</dbReference>
<accession>A0ABV6ZN97</accession>
<protein>
    <submittedName>
        <fullName evidence="2">N-acetylglucosamine kinase</fullName>
    </submittedName>
</protein>
<feature type="domain" description="ATPase BadF/BadG/BcrA/BcrD type" evidence="1">
    <location>
        <begin position="7"/>
        <end position="288"/>
    </location>
</feature>
<gene>
    <name evidence="2" type="ORF">ACETRX_28825</name>
</gene>
<dbReference type="GO" id="GO:0016301">
    <property type="term" value="F:kinase activity"/>
    <property type="evidence" value="ECO:0007669"/>
    <property type="project" value="UniProtKB-KW"/>
</dbReference>